<dbReference type="Gramene" id="OGLUM01G22100.1">
    <property type="protein sequence ID" value="OGLUM01G22100.1"/>
    <property type="gene ID" value="OGLUM01G22100"/>
</dbReference>
<organism evidence="1">
    <name type="scientific">Oryza glumipatula</name>
    <dbReference type="NCBI Taxonomy" id="40148"/>
    <lineage>
        <taxon>Eukaryota</taxon>
        <taxon>Viridiplantae</taxon>
        <taxon>Streptophyta</taxon>
        <taxon>Embryophyta</taxon>
        <taxon>Tracheophyta</taxon>
        <taxon>Spermatophyta</taxon>
        <taxon>Magnoliopsida</taxon>
        <taxon>Liliopsida</taxon>
        <taxon>Poales</taxon>
        <taxon>Poaceae</taxon>
        <taxon>BOP clade</taxon>
        <taxon>Oryzoideae</taxon>
        <taxon>Oryzeae</taxon>
        <taxon>Oryzinae</taxon>
        <taxon>Oryza</taxon>
    </lineage>
</organism>
<sequence length="236" mass="25781">MGHAAVTKADTGGTSRSARQTIDHFCACGYLNGGSKSNGSRRRRREPDAAVIFAPPLSYRLRQQLHFHRQALGGWGEKAGVARRCRGSAGQRRQRWRRWVVVEAAPVRAGARSVVVASSKTKTAVVAVAIRSAEMEAGGADSRGGEVAVARGWCSRGRCGRAWWQRPSVTTAWRGGGEGKVVAGSGIFTSDRVKKTDSRPLRQHDKYPLDVTVFIGKYPRLWDVFPQNFTFAVSLS</sequence>
<evidence type="ECO:0000313" key="1">
    <source>
        <dbReference type="EnsemblPlants" id="OGLUM01G22100.1"/>
    </source>
</evidence>
<reference evidence="1" key="1">
    <citation type="submission" date="2013-08" db="EMBL/GenBank/DDBJ databases">
        <title>Oryza genome evolution.</title>
        <authorList>
            <person name="Wing R.A."/>
            <person name="Panaud O."/>
            <person name="Oliveira A.C."/>
        </authorList>
    </citation>
    <scope>NUCLEOTIDE SEQUENCE</scope>
</reference>
<reference evidence="1" key="3">
    <citation type="submission" date="2018-05" db="EMBL/GenBank/DDBJ databases">
        <title>OgluRS3 (Oryza glumaepatula Reference Sequence Version 3).</title>
        <authorList>
            <person name="Zhang J."/>
            <person name="Kudrna D."/>
            <person name="Lee S."/>
            <person name="Talag J."/>
            <person name="Welchert J."/>
            <person name="Wing R.A."/>
        </authorList>
    </citation>
    <scope>NUCLEOTIDE SEQUENCE [LARGE SCALE GENOMIC DNA]</scope>
</reference>
<keyword evidence="2" id="KW-1185">Reference proteome</keyword>
<proteinExistence type="predicted"/>
<protein>
    <submittedName>
        <fullName evidence="1">Uncharacterized protein</fullName>
    </submittedName>
</protein>
<evidence type="ECO:0000313" key="2">
    <source>
        <dbReference type="Proteomes" id="UP000026961"/>
    </source>
</evidence>
<dbReference type="Proteomes" id="UP000026961">
    <property type="component" value="Chromosome 1"/>
</dbReference>
<dbReference type="AlphaFoldDB" id="A0A0D9YA53"/>
<dbReference type="EnsemblPlants" id="OGLUM01G22100.1">
    <property type="protein sequence ID" value="OGLUM01G22100.1"/>
    <property type="gene ID" value="OGLUM01G22100"/>
</dbReference>
<accession>A0A0D9YA53</accession>
<name>A0A0D9YA53_9ORYZ</name>
<reference evidence="1" key="2">
    <citation type="submission" date="2015-04" db="UniProtKB">
        <authorList>
            <consortium name="EnsemblPlants"/>
        </authorList>
    </citation>
    <scope>IDENTIFICATION</scope>
</reference>
<dbReference type="HOGENOM" id="CLU_081970_0_0_1"/>